<accession>A0AAD8P747</accession>
<dbReference type="EMBL" id="JAUHHV010000001">
    <property type="protein sequence ID" value="KAK1434401.1"/>
    <property type="molecule type" value="Genomic_DNA"/>
</dbReference>
<reference evidence="1" key="1">
    <citation type="journal article" date="2023" name="bioRxiv">
        <title>Improved chromosome-level genome assembly for marigold (Tagetes erecta).</title>
        <authorList>
            <person name="Jiang F."/>
            <person name="Yuan L."/>
            <person name="Wang S."/>
            <person name="Wang H."/>
            <person name="Xu D."/>
            <person name="Wang A."/>
            <person name="Fan W."/>
        </authorList>
    </citation>
    <scope>NUCLEOTIDE SEQUENCE</scope>
    <source>
        <strain evidence="1">WSJ</strain>
        <tissue evidence="1">Leaf</tissue>
    </source>
</reference>
<dbReference type="Proteomes" id="UP001229421">
    <property type="component" value="Unassembled WGS sequence"/>
</dbReference>
<sequence>MNKSSLDRLKKEKADWRFSLNRLKKTRANEKNKSNVIILMFNEPPPSSIDPRRLIILPSFRRSTFSFLYKSISQSVSQSGTNQIFLYAFYSNTIHP</sequence>
<protein>
    <submittedName>
        <fullName evidence="1">Uncharacterized protein</fullName>
    </submittedName>
</protein>
<evidence type="ECO:0000313" key="2">
    <source>
        <dbReference type="Proteomes" id="UP001229421"/>
    </source>
</evidence>
<keyword evidence="2" id="KW-1185">Reference proteome</keyword>
<organism evidence="1 2">
    <name type="scientific">Tagetes erecta</name>
    <name type="common">African marigold</name>
    <dbReference type="NCBI Taxonomy" id="13708"/>
    <lineage>
        <taxon>Eukaryota</taxon>
        <taxon>Viridiplantae</taxon>
        <taxon>Streptophyta</taxon>
        <taxon>Embryophyta</taxon>
        <taxon>Tracheophyta</taxon>
        <taxon>Spermatophyta</taxon>
        <taxon>Magnoliopsida</taxon>
        <taxon>eudicotyledons</taxon>
        <taxon>Gunneridae</taxon>
        <taxon>Pentapetalae</taxon>
        <taxon>asterids</taxon>
        <taxon>campanulids</taxon>
        <taxon>Asterales</taxon>
        <taxon>Asteraceae</taxon>
        <taxon>Asteroideae</taxon>
        <taxon>Heliantheae alliance</taxon>
        <taxon>Tageteae</taxon>
        <taxon>Tagetes</taxon>
    </lineage>
</organism>
<dbReference type="AlphaFoldDB" id="A0AAD8P747"/>
<gene>
    <name evidence="1" type="ORF">QVD17_00141</name>
</gene>
<evidence type="ECO:0000313" key="1">
    <source>
        <dbReference type="EMBL" id="KAK1434401.1"/>
    </source>
</evidence>
<comment type="caution">
    <text evidence="1">The sequence shown here is derived from an EMBL/GenBank/DDBJ whole genome shotgun (WGS) entry which is preliminary data.</text>
</comment>
<name>A0AAD8P747_TARER</name>
<proteinExistence type="predicted"/>